<dbReference type="EMBL" id="JARYMX010000007">
    <property type="protein sequence ID" value="KAJ9541101.1"/>
    <property type="molecule type" value="Genomic_DNA"/>
</dbReference>
<sequence>MLHVLLLRLGVDQYIIYEYDHRSIQHWSAHPVHQVHERHRCVRQSEGHHDELEMPVPRPKSHLMNVFLPYFQLMVPGAKIDLREPRGSLKLIEEIVDPRQWVSVLHRELIQLPNRIQRTPNFSSFFLELCVYTHGTSNNTSNNSHLLAPGGQILLHPNLKIFTFSELKTATRNF</sequence>
<proteinExistence type="predicted"/>
<comment type="caution">
    <text evidence="1">The sequence shown here is derived from an EMBL/GenBank/DDBJ whole genome shotgun (WGS) entry which is preliminary data.</text>
</comment>
<name>A0AA38WAE3_9ASTR</name>
<reference evidence="1" key="1">
    <citation type="submission" date="2023-03" db="EMBL/GenBank/DDBJ databases">
        <title>Chromosome-scale reference genome and RAD-based genetic map of yellow starthistle (Centaurea solstitialis) reveal putative structural variation and QTLs associated with invader traits.</title>
        <authorList>
            <person name="Reatini B."/>
            <person name="Cang F.A."/>
            <person name="Jiang Q."/>
            <person name="Mckibben M.T.W."/>
            <person name="Barker M.S."/>
            <person name="Rieseberg L.H."/>
            <person name="Dlugosch K.M."/>
        </authorList>
    </citation>
    <scope>NUCLEOTIDE SEQUENCE</scope>
    <source>
        <strain evidence="1">CAN-66</strain>
        <tissue evidence="1">Leaf</tissue>
    </source>
</reference>
<keyword evidence="2" id="KW-1185">Reference proteome</keyword>
<dbReference type="AlphaFoldDB" id="A0AA38WAE3"/>
<protein>
    <submittedName>
        <fullName evidence="1">Uncharacterized protein</fullName>
    </submittedName>
</protein>
<dbReference type="Proteomes" id="UP001172457">
    <property type="component" value="Chromosome 7"/>
</dbReference>
<organism evidence="1 2">
    <name type="scientific">Centaurea solstitialis</name>
    <name type="common">yellow star-thistle</name>
    <dbReference type="NCBI Taxonomy" id="347529"/>
    <lineage>
        <taxon>Eukaryota</taxon>
        <taxon>Viridiplantae</taxon>
        <taxon>Streptophyta</taxon>
        <taxon>Embryophyta</taxon>
        <taxon>Tracheophyta</taxon>
        <taxon>Spermatophyta</taxon>
        <taxon>Magnoliopsida</taxon>
        <taxon>eudicotyledons</taxon>
        <taxon>Gunneridae</taxon>
        <taxon>Pentapetalae</taxon>
        <taxon>asterids</taxon>
        <taxon>campanulids</taxon>
        <taxon>Asterales</taxon>
        <taxon>Asteraceae</taxon>
        <taxon>Carduoideae</taxon>
        <taxon>Cardueae</taxon>
        <taxon>Centaureinae</taxon>
        <taxon>Centaurea</taxon>
    </lineage>
</organism>
<evidence type="ECO:0000313" key="2">
    <source>
        <dbReference type="Proteomes" id="UP001172457"/>
    </source>
</evidence>
<gene>
    <name evidence="1" type="ORF">OSB04_027607</name>
</gene>
<evidence type="ECO:0000313" key="1">
    <source>
        <dbReference type="EMBL" id="KAJ9541101.1"/>
    </source>
</evidence>
<accession>A0AA38WAE3</accession>